<dbReference type="GO" id="GO:0016787">
    <property type="term" value="F:hydrolase activity"/>
    <property type="evidence" value="ECO:0007669"/>
    <property type="project" value="UniProtKB-KW"/>
</dbReference>
<dbReference type="EC" id="3.4.-.-" evidence="4"/>
<feature type="transmembrane region" description="Helical" evidence="2">
    <location>
        <begin position="110"/>
        <end position="132"/>
    </location>
</feature>
<dbReference type="Proteomes" id="UP001595947">
    <property type="component" value="Unassembled WGS sequence"/>
</dbReference>
<organism evidence="4 5">
    <name type="scientific">Actinomycetospora atypica</name>
    <dbReference type="NCBI Taxonomy" id="1290095"/>
    <lineage>
        <taxon>Bacteria</taxon>
        <taxon>Bacillati</taxon>
        <taxon>Actinomycetota</taxon>
        <taxon>Actinomycetes</taxon>
        <taxon>Pseudonocardiales</taxon>
        <taxon>Pseudonocardiaceae</taxon>
        <taxon>Actinomycetospora</taxon>
    </lineage>
</organism>
<proteinExistence type="predicted"/>
<comment type="caution">
    <text evidence="4">The sequence shown here is derived from an EMBL/GenBank/DDBJ whole genome shotgun (WGS) entry which is preliminary data.</text>
</comment>
<feature type="transmembrane region" description="Helical" evidence="2">
    <location>
        <begin position="226"/>
        <end position="248"/>
    </location>
</feature>
<keyword evidence="5" id="KW-1185">Reference proteome</keyword>
<feature type="transmembrane region" description="Helical" evidence="2">
    <location>
        <begin position="70"/>
        <end position="90"/>
    </location>
</feature>
<sequence length="249" mass="25591">MSLPPQDDVSGEGPAGLGGEPLAPARPEVGTSPDGRRLGWPEIVVGAVAYVAIQLAAGFLLISATGALPSAPVLLGVSAASALGAVAIALGMRVRSLAALGLRRVPLRTIGLAIALGVAVWLVSRVLIIVYISLTGDQTDPQAALTQFSGGLSAVLVVVLGGLLVPLGEELLFRGIGYGSLRRYRVVLATIVSSLLFALAHGLNVVFLAVLVLAVLNAVLYERTRSVWPCFATHATFNLCSFGVLLAVL</sequence>
<accession>A0ABV9YRA0</accession>
<dbReference type="PANTHER" id="PTHR36435:SF1">
    <property type="entry name" value="CAAX AMINO TERMINAL PROTEASE FAMILY PROTEIN"/>
    <property type="match status" value="1"/>
</dbReference>
<dbReference type="EMBL" id="JBHSIV010000032">
    <property type="protein sequence ID" value="MFC5065161.1"/>
    <property type="molecule type" value="Genomic_DNA"/>
</dbReference>
<keyword evidence="2" id="KW-0812">Transmembrane</keyword>
<dbReference type="InterPro" id="IPR052710">
    <property type="entry name" value="CAAX_protease"/>
</dbReference>
<evidence type="ECO:0000313" key="5">
    <source>
        <dbReference type="Proteomes" id="UP001595947"/>
    </source>
</evidence>
<dbReference type="InterPro" id="IPR003675">
    <property type="entry name" value="Rce1/LyrA-like_dom"/>
</dbReference>
<evidence type="ECO:0000259" key="3">
    <source>
        <dbReference type="Pfam" id="PF02517"/>
    </source>
</evidence>
<protein>
    <submittedName>
        <fullName evidence="4">CPBP family intramembrane glutamic endopeptidase</fullName>
        <ecNumber evidence="4">3.4.-.-</ecNumber>
    </submittedName>
</protein>
<feature type="transmembrane region" description="Helical" evidence="2">
    <location>
        <begin position="186"/>
        <end position="214"/>
    </location>
</feature>
<evidence type="ECO:0000313" key="4">
    <source>
        <dbReference type="EMBL" id="MFC5065161.1"/>
    </source>
</evidence>
<feature type="transmembrane region" description="Helical" evidence="2">
    <location>
        <begin position="144"/>
        <end position="165"/>
    </location>
</feature>
<evidence type="ECO:0000256" key="2">
    <source>
        <dbReference type="SAM" id="Phobius"/>
    </source>
</evidence>
<name>A0ABV9YRA0_9PSEU</name>
<keyword evidence="2" id="KW-1133">Transmembrane helix</keyword>
<dbReference type="RefSeq" id="WP_378038496.1">
    <property type="nucleotide sequence ID" value="NZ_JBHSIV010000032.1"/>
</dbReference>
<dbReference type="Pfam" id="PF02517">
    <property type="entry name" value="Rce1-like"/>
    <property type="match status" value="1"/>
</dbReference>
<feature type="domain" description="CAAX prenyl protease 2/Lysostaphin resistance protein A-like" evidence="3">
    <location>
        <begin position="153"/>
        <end position="239"/>
    </location>
</feature>
<gene>
    <name evidence="4" type="ORF">ACFPBZ_23300</name>
</gene>
<dbReference type="PANTHER" id="PTHR36435">
    <property type="entry name" value="SLR1288 PROTEIN"/>
    <property type="match status" value="1"/>
</dbReference>
<keyword evidence="2" id="KW-0472">Membrane</keyword>
<feature type="transmembrane region" description="Helical" evidence="2">
    <location>
        <begin position="43"/>
        <end position="64"/>
    </location>
</feature>
<feature type="region of interest" description="Disordered" evidence="1">
    <location>
        <begin position="1"/>
        <end position="34"/>
    </location>
</feature>
<evidence type="ECO:0000256" key="1">
    <source>
        <dbReference type="SAM" id="MobiDB-lite"/>
    </source>
</evidence>
<keyword evidence="4" id="KW-0378">Hydrolase</keyword>
<reference evidence="5" key="1">
    <citation type="journal article" date="2019" name="Int. J. Syst. Evol. Microbiol.">
        <title>The Global Catalogue of Microorganisms (GCM) 10K type strain sequencing project: providing services to taxonomists for standard genome sequencing and annotation.</title>
        <authorList>
            <consortium name="The Broad Institute Genomics Platform"/>
            <consortium name="The Broad Institute Genome Sequencing Center for Infectious Disease"/>
            <person name="Wu L."/>
            <person name="Ma J."/>
        </authorList>
    </citation>
    <scope>NUCLEOTIDE SEQUENCE [LARGE SCALE GENOMIC DNA]</scope>
    <source>
        <strain evidence="5">CGMCC 4.7093</strain>
    </source>
</reference>